<reference evidence="11" key="1">
    <citation type="journal article" date="2019" name="Int. J. Syst. Evol. Microbiol.">
        <title>The Global Catalogue of Microorganisms (GCM) 10K type strain sequencing project: providing services to taxonomists for standard genome sequencing and annotation.</title>
        <authorList>
            <consortium name="The Broad Institute Genomics Platform"/>
            <consortium name="The Broad Institute Genome Sequencing Center for Infectious Disease"/>
            <person name="Wu L."/>
            <person name="Ma J."/>
        </authorList>
    </citation>
    <scope>NUCLEOTIDE SEQUENCE [LARGE SCALE GENOMIC DNA]</scope>
    <source>
        <strain evidence="11">KCTC 62195</strain>
    </source>
</reference>
<dbReference type="Pfam" id="PF00005">
    <property type="entry name" value="ABC_tran"/>
    <property type="match status" value="1"/>
</dbReference>
<keyword evidence="6 7" id="KW-0472">Membrane</keyword>
<organism evidence="10 11">
    <name type="scientific">Azotobacter bryophylli</name>
    <dbReference type="NCBI Taxonomy" id="1986537"/>
    <lineage>
        <taxon>Bacteria</taxon>
        <taxon>Pseudomonadati</taxon>
        <taxon>Pseudomonadota</taxon>
        <taxon>Gammaproteobacteria</taxon>
        <taxon>Pseudomonadales</taxon>
        <taxon>Pseudomonadaceae</taxon>
        <taxon>Azotobacter</taxon>
    </lineage>
</organism>
<feature type="transmembrane region" description="Helical" evidence="7">
    <location>
        <begin position="246"/>
        <end position="264"/>
    </location>
</feature>
<dbReference type="InterPro" id="IPR039421">
    <property type="entry name" value="Type_1_exporter"/>
</dbReference>
<dbReference type="SUPFAM" id="SSF52540">
    <property type="entry name" value="P-loop containing nucleoside triphosphate hydrolases"/>
    <property type="match status" value="1"/>
</dbReference>
<feature type="transmembrane region" description="Helical" evidence="7">
    <location>
        <begin position="54"/>
        <end position="74"/>
    </location>
</feature>
<keyword evidence="2 7" id="KW-0812">Transmembrane</keyword>
<dbReference type="SUPFAM" id="SSF90123">
    <property type="entry name" value="ABC transporter transmembrane region"/>
    <property type="match status" value="1"/>
</dbReference>
<dbReference type="EMBL" id="JBHRSJ010000007">
    <property type="protein sequence ID" value="MFC2971446.1"/>
    <property type="molecule type" value="Genomic_DNA"/>
</dbReference>
<dbReference type="InterPro" id="IPR010128">
    <property type="entry name" value="ATPase_T1SS_PrtD-like"/>
</dbReference>
<comment type="subcellular location">
    <subcellularLocation>
        <location evidence="1">Cell membrane</location>
        <topology evidence="1">Multi-pass membrane protein</topology>
    </subcellularLocation>
</comment>
<dbReference type="InterPro" id="IPR011527">
    <property type="entry name" value="ABC1_TM_dom"/>
</dbReference>
<evidence type="ECO:0000313" key="10">
    <source>
        <dbReference type="EMBL" id="MFC2971446.1"/>
    </source>
</evidence>
<evidence type="ECO:0000256" key="5">
    <source>
        <dbReference type="ARBA" id="ARBA00022989"/>
    </source>
</evidence>
<dbReference type="PROSITE" id="PS50893">
    <property type="entry name" value="ABC_TRANSPORTER_2"/>
    <property type="match status" value="1"/>
</dbReference>
<dbReference type="PROSITE" id="PS00211">
    <property type="entry name" value="ABC_TRANSPORTER_1"/>
    <property type="match status" value="1"/>
</dbReference>
<feature type="transmembrane region" description="Helical" evidence="7">
    <location>
        <begin position="127"/>
        <end position="149"/>
    </location>
</feature>
<dbReference type="NCBIfam" id="TIGR01842">
    <property type="entry name" value="type_I_sec_PrtD"/>
    <property type="match status" value="1"/>
</dbReference>
<dbReference type="SMART" id="SM00382">
    <property type="entry name" value="AAA"/>
    <property type="match status" value="1"/>
</dbReference>
<dbReference type="InterPro" id="IPR017871">
    <property type="entry name" value="ABC_transporter-like_CS"/>
</dbReference>
<dbReference type="PROSITE" id="PS50929">
    <property type="entry name" value="ABC_TM1F"/>
    <property type="match status" value="1"/>
</dbReference>
<dbReference type="PANTHER" id="PTHR24221">
    <property type="entry name" value="ATP-BINDING CASSETTE SUB-FAMILY B"/>
    <property type="match status" value="1"/>
</dbReference>
<protein>
    <submittedName>
        <fullName evidence="10">Type I secretion system permease/ATPase</fullName>
    </submittedName>
</protein>
<dbReference type="Proteomes" id="UP001595457">
    <property type="component" value="Unassembled WGS sequence"/>
</dbReference>
<keyword evidence="3" id="KW-0547">Nucleotide-binding</keyword>
<dbReference type="CDD" id="cd18586">
    <property type="entry name" value="ABC_6TM_PrtD_like"/>
    <property type="match status" value="1"/>
</dbReference>
<accession>A0ABV7APP1</accession>
<proteinExistence type="predicted"/>
<dbReference type="InterPro" id="IPR003593">
    <property type="entry name" value="AAA+_ATPase"/>
</dbReference>
<evidence type="ECO:0000256" key="1">
    <source>
        <dbReference type="ARBA" id="ARBA00004651"/>
    </source>
</evidence>
<evidence type="ECO:0000256" key="3">
    <source>
        <dbReference type="ARBA" id="ARBA00022741"/>
    </source>
</evidence>
<dbReference type="PANTHER" id="PTHR24221:SF248">
    <property type="entry name" value="ABC TRANSPORTER TRANSMEMBRANE REGION"/>
    <property type="match status" value="1"/>
</dbReference>
<evidence type="ECO:0000259" key="8">
    <source>
        <dbReference type="PROSITE" id="PS50893"/>
    </source>
</evidence>
<feature type="domain" description="ABC transmembrane type-1" evidence="9">
    <location>
        <begin position="23"/>
        <end position="299"/>
    </location>
</feature>
<dbReference type="InterPro" id="IPR036640">
    <property type="entry name" value="ABC1_TM_sf"/>
</dbReference>
<dbReference type="InterPro" id="IPR003439">
    <property type="entry name" value="ABC_transporter-like_ATP-bd"/>
</dbReference>
<dbReference type="Gene3D" id="3.40.50.300">
    <property type="entry name" value="P-loop containing nucleotide triphosphate hydrolases"/>
    <property type="match status" value="1"/>
</dbReference>
<feature type="domain" description="ABC transporter" evidence="8">
    <location>
        <begin position="330"/>
        <end position="565"/>
    </location>
</feature>
<evidence type="ECO:0000256" key="2">
    <source>
        <dbReference type="ARBA" id="ARBA00022692"/>
    </source>
</evidence>
<feature type="transmembrane region" description="Helical" evidence="7">
    <location>
        <begin position="20"/>
        <end position="42"/>
    </location>
</feature>
<keyword evidence="4" id="KW-0067">ATP-binding</keyword>
<dbReference type="Pfam" id="PF00664">
    <property type="entry name" value="ABC_membrane"/>
    <property type="match status" value="1"/>
</dbReference>
<evidence type="ECO:0000256" key="6">
    <source>
        <dbReference type="ARBA" id="ARBA00023136"/>
    </source>
</evidence>
<comment type="caution">
    <text evidence="10">The sequence shown here is derived from an EMBL/GenBank/DDBJ whole genome shotgun (WGS) entry which is preliminary data.</text>
</comment>
<evidence type="ECO:0000256" key="4">
    <source>
        <dbReference type="ARBA" id="ARBA00022840"/>
    </source>
</evidence>
<evidence type="ECO:0000259" key="9">
    <source>
        <dbReference type="PROSITE" id="PS50929"/>
    </source>
</evidence>
<evidence type="ECO:0000256" key="7">
    <source>
        <dbReference type="SAM" id="Phobius"/>
    </source>
</evidence>
<keyword evidence="5 7" id="KW-1133">Transmembrane helix</keyword>
<evidence type="ECO:0000313" key="11">
    <source>
        <dbReference type="Proteomes" id="UP001595457"/>
    </source>
</evidence>
<dbReference type="InterPro" id="IPR027417">
    <property type="entry name" value="P-loop_NTPase"/>
</dbReference>
<sequence>MRGAHDNSLHAALKACKSSFFSVGFFSFFINALMLVPSFYMLQVYGRVVTSGSTITLVMLTLIMVMLMLTMGALELIRSRIMVRVSAKLEISLSRDVYRASFKRALASGGMDASAQPLSDLTGLRQFLTGNGLFAFFDAPWLPVYVGVMFFFHSWYGWVAVASAIVLLCLAIVNEKLTGAALAEANKQNISASLYTAKNLRNAEVIESMGMLQSLMERWALRQKKVLLLQSQASDRGGLITSISKTFRLLVQSLILGVGAYLAIRQEINPGSMIAGSLLLGRALAPIDLMIGSWKGFISARSQYARLSEILTRQLAEPERMSLPAPEGNITVENLVVSAPGSSTPIIKNISFAVCAGTVVGVIGPSASGKSTLARALLGVWLPQHGVVRLDGADINNWNKQELGAHVGYLPQDVELFEGSISENIARFGKVEPDKVIQAAKAAGVHEMILQLPKGYDTVIGSDGVNLSGGQRQRIGLARALYGQPRLIVLDEPNSNLDDVGERALAAAIAQIKASGATIFIITHRTNILTQLDRLLVMRNGVIALWGAREKVLAEISAQHQATAQQQAVELKAIQAATDKTA</sequence>
<name>A0ABV7APP1_9GAMM</name>
<feature type="transmembrane region" description="Helical" evidence="7">
    <location>
        <begin position="155"/>
        <end position="173"/>
    </location>
</feature>
<dbReference type="RefSeq" id="WP_377813047.1">
    <property type="nucleotide sequence ID" value="NZ_JBHRSJ010000007.1"/>
</dbReference>
<gene>
    <name evidence="10" type="ORF">ACFOJE_04340</name>
</gene>
<dbReference type="CDD" id="cd03246">
    <property type="entry name" value="ABCC_Protease_Secretion"/>
    <property type="match status" value="1"/>
</dbReference>
<dbReference type="Gene3D" id="1.20.1560.10">
    <property type="entry name" value="ABC transporter type 1, transmembrane domain"/>
    <property type="match status" value="1"/>
</dbReference>
<keyword evidence="11" id="KW-1185">Reference proteome</keyword>
<dbReference type="InterPro" id="IPR047957">
    <property type="entry name" value="ABC_AprD-like_6TM"/>
</dbReference>